<feature type="chain" id="PRO_5046336153" description="Sulfatase-modifying factor enzyme-like domain-containing protein" evidence="1">
    <location>
        <begin position="19"/>
        <end position="265"/>
    </location>
</feature>
<keyword evidence="4" id="KW-1185">Reference proteome</keyword>
<dbReference type="EMBL" id="BAABGY010000026">
    <property type="protein sequence ID" value="GAA4345520.1"/>
    <property type="molecule type" value="Genomic_DNA"/>
</dbReference>
<evidence type="ECO:0000256" key="1">
    <source>
        <dbReference type="SAM" id="SignalP"/>
    </source>
</evidence>
<dbReference type="InterPro" id="IPR042095">
    <property type="entry name" value="SUMF_sf"/>
</dbReference>
<dbReference type="Pfam" id="PF03781">
    <property type="entry name" value="FGE-sulfatase"/>
    <property type="match status" value="1"/>
</dbReference>
<dbReference type="Gene3D" id="3.90.1580.10">
    <property type="entry name" value="paralog of FGE (formylglycine-generating enzyme)"/>
    <property type="match status" value="1"/>
</dbReference>
<dbReference type="RefSeq" id="WP_345258577.1">
    <property type="nucleotide sequence ID" value="NZ_BAABGY010000026.1"/>
</dbReference>
<accession>A0ABP8HVU7</accession>
<dbReference type="InterPro" id="IPR005532">
    <property type="entry name" value="SUMF_dom"/>
</dbReference>
<organism evidence="3 4">
    <name type="scientific">Flaviaesturariibacter amylovorans</name>
    <dbReference type="NCBI Taxonomy" id="1084520"/>
    <lineage>
        <taxon>Bacteria</taxon>
        <taxon>Pseudomonadati</taxon>
        <taxon>Bacteroidota</taxon>
        <taxon>Chitinophagia</taxon>
        <taxon>Chitinophagales</taxon>
        <taxon>Chitinophagaceae</taxon>
        <taxon>Flaviaestuariibacter</taxon>
    </lineage>
</organism>
<feature type="domain" description="Sulfatase-modifying factor enzyme-like" evidence="2">
    <location>
        <begin position="19"/>
        <end position="260"/>
    </location>
</feature>
<comment type="caution">
    <text evidence="3">The sequence shown here is derived from an EMBL/GenBank/DDBJ whole genome shotgun (WGS) entry which is preliminary data.</text>
</comment>
<protein>
    <recommendedName>
        <fullName evidence="2">Sulfatase-modifying factor enzyme-like domain-containing protein</fullName>
    </recommendedName>
</protein>
<dbReference type="SUPFAM" id="SSF56436">
    <property type="entry name" value="C-type lectin-like"/>
    <property type="match status" value="1"/>
</dbReference>
<sequence length="265" mass="29514">MLRIVVLAALCTGLWAFAGGRKKTAPPGTVRVNDSLFMDRTEVAIVHWREYTFWKMRLEGTADGSLPDSCWMPNEGYSGPGTSSDCTLGQLYFRHPAFNFYPVVAVSYEQAEAFCRWRTERVNELIAREPHRWAFRQVRYRLPTEAEWEAAGQGGLDPAAFPFGVRDTVSRKGHALLNYGGRSHWGTYETGRPPEVATWPADAGGKNGFGLYGMTGNVAEMTARPGIAKGGHYGLPADSCRITARQRYEGPQPWLGFRCVATVER</sequence>
<dbReference type="PANTHER" id="PTHR23150">
    <property type="entry name" value="SULFATASE MODIFYING FACTOR 1, 2"/>
    <property type="match status" value="1"/>
</dbReference>
<dbReference type="InterPro" id="IPR051043">
    <property type="entry name" value="Sulfatase_Mod_Factor_Kinase"/>
</dbReference>
<evidence type="ECO:0000259" key="2">
    <source>
        <dbReference type="Pfam" id="PF03781"/>
    </source>
</evidence>
<reference evidence="4" key="1">
    <citation type="journal article" date="2019" name="Int. J. Syst. Evol. Microbiol.">
        <title>The Global Catalogue of Microorganisms (GCM) 10K type strain sequencing project: providing services to taxonomists for standard genome sequencing and annotation.</title>
        <authorList>
            <consortium name="The Broad Institute Genomics Platform"/>
            <consortium name="The Broad Institute Genome Sequencing Center for Infectious Disease"/>
            <person name="Wu L."/>
            <person name="Ma J."/>
        </authorList>
    </citation>
    <scope>NUCLEOTIDE SEQUENCE [LARGE SCALE GENOMIC DNA]</scope>
    <source>
        <strain evidence="4">JCM 17919</strain>
    </source>
</reference>
<keyword evidence="1" id="KW-0732">Signal</keyword>
<gene>
    <name evidence="3" type="ORF">GCM10023184_47510</name>
</gene>
<dbReference type="PANTHER" id="PTHR23150:SF19">
    <property type="entry name" value="FORMYLGLYCINE-GENERATING ENZYME"/>
    <property type="match status" value="1"/>
</dbReference>
<evidence type="ECO:0000313" key="3">
    <source>
        <dbReference type="EMBL" id="GAA4345520.1"/>
    </source>
</evidence>
<feature type="signal peptide" evidence="1">
    <location>
        <begin position="1"/>
        <end position="18"/>
    </location>
</feature>
<evidence type="ECO:0000313" key="4">
    <source>
        <dbReference type="Proteomes" id="UP001501725"/>
    </source>
</evidence>
<dbReference type="InterPro" id="IPR016187">
    <property type="entry name" value="CTDL_fold"/>
</dbReference>
<proteinExistence type="predicted"/>
<name>A0ABP8HVU7_9BACT</name>
<dbReference type="Proteomes" id="UP001501725">
    <property type="component" value="Unassembled WGS sequence"/>
</dbReference>